<comment type="caution">
    <text evidence="2">The sequence shown here is derived from an EMBL/GenBank/DDBJ whole genome shotgun (WGS) entry which is preliminary data.</text>
</comment>
<dbReference type="EMBL" id="LSRX01000227">
    <property type="protein sequence ID" value="OLQ03768.1"/>
    <property type="molecule type" value="Genomic_DNA"/>
</dbReference>
<organism evidence="2 3">
    <name type="scientific">Symbiodinium microadriaticum</name>
    <name type="common">Dinoflagellate</name>
    <name type="synonym">Zooxanthella microadriatica</name>
    <dbReference type="NCBI Taxonomy" id="2951"/>
    <lineage>
        <taxon>Eukaryota</taxon>
        <taxon>Sar</taxon>
        <taxon>Alveolata</taxon>
        <taxon>Dinophyceae</taxon>
        <taxon>Suessiales</taxon>
        <taxon>Symbiodiniaceae</taxon>
        <taxon>Symbiodinium</taxon>
    </lineage>
</organism>
<feature type="transmembrane region" description="Helical" evidence="1">
    <location>
        <begin position="104"/>
        <end position="132"/>
    </location>
</feature>
<sequence>MPCTSYMTVTFAEVSSPSKSAEDQLLCIHRASSAQGSHVMSGRSRSPHARALRGSIHVEIEEASIQEQAQRVKNLLPEDVQKRLHGLVQEGLVKEGDLDIQSSFTLLIFFFTITIITIIMVTIIIIIIIIIAV</sequence>
<gene>
    <name evidence="2" type="ORF">AK812_SmicGene13221</name>
</gene>
<name>A0A1Q9E8N2_SYMMI</name>
<proteinExistence type="predicted"/>
<accession>A0A1Q9E8N2</accession>
<keyword evidence="1" id="KW-1133">Transmembrane helix</keyword>
<evidence type="ECO:0000256" key="1">
    <source>
        <dbReference type="SAM" id="Phobius"/>
    </source>
</evidence>
<keyword evidence="1" id="KW-0472">Membrane</keyword>
<keyword evidence="3" id="KW-1185">Reference proteome</keyword>
<evidence type="ECO:0000313" key="2">
    <source>
        <dbReference type="EMBL" id="OLQ03768.1"/>
    </source>
</evidence>
<protein>
    <submittedName>
        <fullName evidence="2">Uncharacterized protein</fullName>
    </submittedName>
</protein>
<evidence type="ECO:0000313" key="3">
    <source>
        <dbReference type="Proteomes" id="UP000186817"/>
    </source>
</evidence>
<keyword evidence="1" id="KW-0812">Transmembrane</keyword>
<reference evidence="2 3" key="1">
    <citation type="submission" date="2016-02" db="EMBL/GenBank/DDBJ databases">
        <title>Genome analysis of coral dinoflagellate symbionts highlights evolutionary adaptations to a symbiotic lifestyle.</title>
        <authorList>
            <person name="Aranda M."/>
            <person name="Li Y."/>
            <person name="Liew Y.J."/>
            <person name="Baumgarten S."/>
            <person name="Simakov O."/>
            <person name="Wilson M."/>
            <person name="Piel J."/>
            <person name="Ashoor H."/>
            <person name="Bougouffa S."/>
            <person name="Bajic V.B."/>
            <person name="Ryu T."/>
            <person name="Ravasi T."/>
            <person name="Bayer T."/>
            <person name="Micklem G."/>
            <person name="Kim H."/>
            <person name="Bhak J."/>
            <person name="Lajeunesse T.C."/>
            <person name="Voolstra C.R."/>
        </authorList>
    </citation>
    <scope>NUCLEOTIDE SEQUENCE [LARGE SCALE GENOMIC DNA]</scope>
    <source>
        <strain evidence="2 3">CCMP2467</strain>
    </source>
</reference>
<dbReference type="AlphaFoldDB" id="A0A1Q9E8N2"/>
<dbReference type="Proteomes" id="UP000186817">
    <property type="component" value="Unassembled WGS sequence"/>
</dbReference>